<dbReference type="Proteomes" id="UP001174932">
    <property type="component" value="Unassembled WGS sequence"/>
</dbReference>
<sequence length="282" mass="31302">MKIASLHIYPLKSGRGIDLGQAHVGAWGLDGDRRYMVVDPDGRFITQRELQSLARIVAVEDRDGLDLSMVGRDDVLRARFEPDRRLDVVVWNSHVSAALADDAANRELSVWIDRPVRLVHADRKTNRICSPDWAGEGVMTGFSDGYPILITTTGSLAELNAAALELGGEPFGMDRFRPNIVLEHPEPFAEDRWAAVEIAGIRFDLVKPCARCIMTTQDQMTGERGGPDPMPAMRRIRMSDDRRVAGVLFGWNVVARAQGLVTVGDAAKVLETHPEGWPLKRR</sequence>
<feature type="domain" description="MOSC" evidence="1">
    <location>
        <begin position="116"/>
        <end position="270"/>
    </location>
</feature>
<proteinExistence type="predicted"/>
<keyword evidence="3" id="KW-1185">Reference proteome</keyword>
<dbReference type="SUPFAM" id="SSF141673">
    <property type="entry name" value="MOSC N-terminal domain-like"/>
    <property type="match status" value="1"/>
</dbReference>
<accession>A0ABT8YFG8</accession>
<dbReference type="InterPro" id="IPR011037">
    <property type="entry name" value="Pyrv_Knase-like_insert_dom_sf"/>
</dbReference>
<dbReference type="RefSeq" id="WP_304374261.1">
    <property type="nucleotide sequence ID" value="NZ_JAUOZU010000001.1"/>
</dbReference>
<reference evidence="2" key="2">
    <citation type="submission" date="2023-07" db="EMBL/GenBank/DDBJ databases">
        <authorList>
            <person name="Shen H."/>
        </authorList>
    </citation>
    <scope>NUCLEOTIDE SEQUENCE</scope>
    <source>
        <strain evidence="2">TNR-22</strain>
    </source>
</reference>
<dbReference type="InterPro" id="IPR005303">
    <property type="entry name" value="MOCOS_middle"/>
</dbReference>
<dbReference type="SUPFAM" id="SSF50800">
    <property type="entry name" value="PK beta-barrel domain-like"/>
    <property type="match status" value="1"/>
</dbReference>
<dbReference type="InterPro" id="IPR005302">
    <property type="entry name" value="MoCF_Sase_C"/>
</dbReference>
<reference evidence="2" key="1">
    <citation type="journal article" date="2015" name="Int. J. Syst. Evol. Microbiol.">
        <title>Rhizobium alvei sp. nov., isolated from a freshwater river.</title>
        <authorList>
            <person name="Sheu S.Y."/>
            <person name="Huang H.W."/>
            <person name="Young C.C."/>
            <person name="Chen W.M."/>
        </authorList>
    </citation>
    <scope>NUCLEOTIDE SEQUENCE</scope>
    <source>
        <strain evidence="2">TNR-22</strain>
    </source>
</reference>
<dbReference type="EMBL" id="JAUOZU010000001">
    <property type="protein sequence ID" value="MDO6962442.1"/>
    <property type="molecule type" value="Genomic_DNA"/>
</dbReference>
<evidence type="ECO:0000259" key="1">
    <source>
        <dbReference type="PROSITE" id="PS51340"/>
    </source>
</evidence>
<evidence type="ECO:0000313" key="3">
    <source>
        <dbReference type="Proteomes" id="UP001174932"/>
    </source>
</evidence>
<evidence type="ECO:0000313" key="2">
    <source>
        <dbReference type="EMBL" id="MDO6962442.1"/>
    </source>
</evidence>
<gene>
    <name evidence="2" type="ORF">Q4481_00655</name>
</gene>
<dbReference type="PROSITE" id="PS51340">
    <property type="entry name" value="MOSC"/>
    <property type="match status" value="1"/>
</dbReference>
<name>A0ABT8YFG8_9HYPH</name>
<dbReference type="PANTHER" id="PTHR14237">
    <property type="entry name" value="MOLYBDOPTERIN COFACTOR SULFURASE MOSC"/>
    <property type="match status" value="1"/>
</dbReference>
<dbReference type="Pfam" id="PF03473">
    <property type="entry name" value="MOSC"/>
    <property type="match status" value="1"/>
</dbReference>
<dbReference type="Pfam" id="PF03476">
    <property type="entry name" value="MOSC_N"/>
    <property type="match status" value="1"/>
</dbReference>
<dbReference type="PANTHER" id="PTHR14237:SF19">
    <property type="entry name" value="MITOCHONDRIAL AMIDOXIME REDUCING COMPONENT 1"/>
    <property type="match status" value="1"/>
</dbReference>
<protein>
    <submittedName>
        <fullName evidence="2">MOSC domain-containing protein</fullName>
    </submittedName>
</protein>
<organism evidence="2 3">
    <name type="scientific">Rhizobium alvei</name>
    <dbReference type="NCBI Taxonomy" id="1132659"/>
    <lineage>
        <taxon>Bacteria</taxon>
        <taxon>Pseudomonadati</taxon>
        <taxon>Pseudomonadota</taxon>
        <taxon>Alphaproteobacteria</taxon>
        <taxon>Hyphomicrobiales</taxon>
        <taxon>Rhizobiaceae</taxon>
        <taxon>Rhizobium/Agrobacterium group</taxon>
        <taxon>Rhizobium</taxon>
    </lineage>
</organism>
<comment type="caution">
    <text evidence="2">The sequence shown here is derived from an EMBL/GenBank/DDBJ whole genome shotgun (WGS) entry which is preliminary data.</text>
</comment>